<evidence type="ECO:0000256" key="2">
    <source>
        <dbReference type="ARBA" id="ARBA00022475"/>
    </source>
</evidence>
<evidence type="ECO:0000256" key="6">
    <source>
        <dbReference type="ARBA" id="ARBA00023136"/>
    </source>
</evidence>
<dbReference type="InterPro" id="IPR000715">
    <property type="entry name" value="Glycosyl_transferase_4"/>
</dbReference>
<feature type="transmembrane region" description="Helical" evidence="7">
    <location>
        <begin position="6"/>
        <end position="25"/>
    </location>
</feature>
<name>A0A2H0RMT5_9BACT</name>
<keyword evidence="5 7" id="KW-1133">Transmembrane helix</keyword>
<protein>
    <recommendedName>
        <fullName evidence="10">Undecaprenyl-phosphate alpha-N-acetylglucosaminyl 1-phosphate transferase</fullName>
    </recommendedName>
</protein>
<feature type="transmembrane region" description="Helical" evidence="7">
    <location>
        <begin position="210"/>
        <end position="227"/>
    </location>
</feature>
<keyword evidence="2" id="KW-1003">Cell membrane</keyword>
<evidence type="ECO:0000256" key="3">
    <source>
        <dbReference type="ARBA" id="ARBA00022679"/>
    </source>
</evidence>
<feature type="transmembrane region" description="Helical" evidence="7">
    <location>
        <begin position="234"/>
        <end position="253"/>
    </location>
</feature>
<evidence type="ECO:0000313" key="8">
    <source>
        <dbReference type="EMBL" id="PIR47780.1"/>
    </source>
</evidence>
<dbReference type="AlphaFoldDB" id="A0A2H0RMT5"/>
<dbReference type="CDD" id="cd06853">
    <property type="entry name" value="GT_WecA_like"/>
    <property type="match status" value="1"/>
</dbReference>
<dbReference type="GO" id="GO:0005886">
    <property type="term" value="C:plasma membrane"/>
    <property type="evidence" value="ECO:0007669"/>
    <property type="project" value="UniProtKB-SubCell"/>
</dbReference>
<dbReference type="GO" id="GO:0016780">
    <property type="term" value="F:phosphotransferase activity, for other substituted phosphate groups"/>
    <property type="evidence" value="ECO:0007669"/>
    <property type="project" value="InterPro"/>
</dbReference>
<keyword evidence="4 7" id="KW-0812">Transmembrane</keyword>
<accession>A0A2H0RMT5</accession>
<dbReference type="GO" id="GO:0009103">
    <property type="term" value="P:lipopolysaccharide biosynthetic process"/>
    <property type="evidence" value="ECO:0007669"/>
    <property type="project" value="TreeGrafter"/>
</dbReference>
<keyword evidence="6 7" id="KW-0472">Membrane</keyword>
<feature type="transmembrane region" description="Helical" evidence="7">
    <location>
        <begin position="146"/>
        <end position="169"/>
    </location>
</feature>
<feature type="transmembrane region" description="Helical" evidence="7">
    <location>
        <begin position="78"/>
        <end position="97"/>
    </location>
</feature>
<keyword evidence="3" id="KW-0808">Transferase</keyword>
<reference evidence="8 9" key="1">
    <citation type="submission" date="2017-09" db="EMBL/GenBank/DDBJ databases">
        <title>Depth-based differentiation of microbial function through sediment-hosted aquifers and enrichment of novel symbionts in the deep terrestrial subsurface.</title>
        <authorList>
            <person name="Probst A.J."/>
            <person name="Ladd B."/>
            <person name="Jarett J.K."/>
            <person name="Geller-Mcgrath D.E."/>
            <person name="Sieber C.M."/>
            <person name="Emerson J.B."/>
            <person name="Anantharaman K."/>
            <person name="Thomas B.C."/>
            <person name="Malmstrom R."/>
            <person name="Stieglmeier M."/>
            <person name="Klingl A."/>
            <person name="Woyke T."/>
            <person name="Ryan C.M."/>
            <person name="Banfield J.F."/>
        </authorList>
    </citation>
    <scope>NUCLEOTIDE SEQUENCE [LARGE SCALE GENOMIC DNA]</scope>
    <source>
        <strain evidence="8">CG10_big_fil_rev_8_21_14_0_10_50_16</strain>
    </source>
</reference>
<sequence length="358" mass="38324">MTWLVGGASFLLAASLAPMVGALATRWGIVDHVKERGRKVHRRTTPLMGGVAVLVATIMTVLIVLIRSDLLTSGRVTTAHYVGLLLAGCVLMIGGVLDDKYNLSPKIQLLFPVAAALVAIAGGLGIEKITNPFGGFVWFETVTWNLFALGPHMVAVSWPGDVFVFLWLLGMMFTVKLLDGLDGLATSIGSVGVLMVLLLAGTTAYFQPDVVVLSAIILGAFLGFLVWNVHPAQLFLGEGGALLVGFFLGALAIISGGKIATLLLVMGIPILDVAWVMFRRLRSGKDVSKGDRLHLHHRLYDFGLSQRQVVGLYTLLALGFGSLTLVLPSFAKLIALVCLMFFTLIGAYALLIVEGERR</sequence>
<feature type="transmembrane region" description="Helical" evidence="7">
    <location>
        <begin position="46"/>
        <end position="66"/>
    </location>
</feature>
<comment type="subcellular location">
    <subcellularLocation>
        <location evidence="1">Cell membrane</location>
        <topology evidence="1">Multi-pass membrane protein</topology>
    </subcellularLocation>
</comment>
<dbReference type="EMBL" id="PCYM01000001">
    <property type="protein sequence ID" value="PIR47780.1"/>
    <property type="molecule type" value="Genomic_DNA"/>
</dbReference>
<dbReference type="PANTHER" id="PTHR22926">
    <property type="entry name" value="PHOSPHO-N-ACETYLMURAMOYL-PENTAPEPTIDE-TRANSFERASE"/>
    <property type="match status" value="1"/>
</dbReference>
<proteinExistence type="predicted"/>
<feature type="transmembrane region" description="Helical" evidence="7">
    <location>
        <begin position="309"/>
        <end position="327"/>
    </location>
</feature>
<evidence type="ECO:0000256" key="4">
    <source>
        <dbReference type="ARBA" id="ARBA00022692"/>
    </source>
</evidence>
<comment type="caution">
    <text evidence="8">The sequence shown here is derived from an EMBL/GenBank/DDBJ whole genome shotgun (WGS) entry which is preliminary data.</text>
</comment>
<gene>
    <name evidence="8" type="ORF">COV06_00030</name>
</gene>
<feature type="transmembrane region" description="Helical" evidence="7">
    <location>
        <begin position="259"/>
        <end position="278"/>
    </location>
</feature>
<evidence type="ECO:0008006" key="10">
    <source>
        <dbReference type="Google" id="ProtNLM"/>
    </source>
</evidence>
<dbReference type="Pfam" id="PF00953">
    <property type="entry name" value="Glycos_transf_4"/>
    <property type="match status" value="1"/>
</dbReference>
<feature type="transmembrane region" description="Helical" evidence="7">
    <location>
        <begin position="333"/>
        <end position="353"/>
    </location>
</feature>
<dbReference type="Proteomes" id="UP000230084">
    <property type="component" value="Unassembled WGS sequence"/>
</dbReference>
<feature type="transmembrane region" description="Helical" evidence="7">
    <location>
        <begin position="109"/>
        <end position="126"/>
    </location>
</feature>
<dbReference type="GO" id="GO:0071555">
    <property type="term" value="P:cell wall organization"/>
    <property type="evidence" value="ECO:0007669"/>
    <property type="project" value="TreeGrafter"/>
</dbReference>
<feature type="transmembrane region" description="Helical" evidence="7">
    <location>
        <begin position="181"/>
        <end position="204"/>
    </location>
</feature>
<evidence type="ECO:0000313" key="9">
    <source>
        <dbReference type="Proteomes" id="UP000230084"/>
    </source>
</evidence>
<dbReference type="GO" id="GO:0044038">
    <property type="term" value="P:cell wall macromolecule biosynthetic process"/>
    <property type="evidence" value="ECO:0007669"/>
    <property type="project" value="TreeGrafter"/>
</dbReference>
<evidence type="ECO:0000256" key="1">
    <source>
        <dbReference type="ARBA" id="ARBA00004651"/>
    </source>
</evidence>
<evidence type="ECO:0000256" key="7">
    <source>
        <dbReference type="SAM" id="Phobius"/>
    </source>
</evidence>
<dbReference type="PANTHER" id="PTHR22926:SF3">
    <property type="entry name" value="UNDECAPRENYL-PHOSPHATE ALPHA-N-ACETYLGLUCOSAMINYL 1-PHOSPHATE TRANSFERASE"/>
    <property type="match status" value="1"/>
</dbReference>
<evidence type="ECO:0000256" key="5">
    <source>
        <dbReference type="ARBA" id="ARBA00022989"/>
    </source>
</evidence>
<organism evidence="8 9">
    <name type="scientific">Candidatus Uhrbacteria bacterium CG10_big_fil_rev_8_21_14_0_10_50_16</name>
    <dbReference type="NCBI Taxonomy" id="1975039"/>
    <lineage>
        <taxon>Bacteria</taxon>
        <taxon>Candidatus Uhriibacteriota</taxon>
    </lineage>
</organism>